<dbReference type="InterPro" id="IPR010998">
    <property type="entry name" value="Integrase_recombinase_N"/>
</dbReference>
<proteinExistence type="predicted"/>
<accession>E6QID6</accession>
<dbReference type="InterPro" id="IPR002104">
    <property type="entry name" value="Integrase_catalytic"/>
</dbReference>
<dbReference type="InterPro" id="IPR011010">
    <property type="entry name" value="DNA_brk_join_enz"/>
</dbReference>
<dbReference type="PANTHER" id="PTHR30349:SF94">
    <property type="entry name" value="INTEGRASE_RECOMBINASE HI_1414-RELATED"/>
    <property type="match status" value="1"/>
</dbReference>
<dbReference type="Gene3D" id="1.10.150.130">
    <property type="match status" value="1"/>
</dbReference>
<dbReference type="Pfam" id="PF00589">
    <property type="entry name" value="Phage_integrase"/>
    <property type="match status" value="1"/>
</dbReference>
<keyword evidence="1" id="KW-0238">DNA-binding</keyword>
<dbReference type="SUPFAM" id="SSF56349">
    <property type="entry name" value="DNA breaking-rejoining enzymes"/>
    <property type="match status" value="1"/>
</dbReference>
<dbReference type="EMBL" id="CABQ01000051">
    <property type="protein sequence ID" value="CBI07001.1"/>
    <property type="molecule type" value="Genomic_DNA"/>
</dbReference>
<protein>
    <submittedName>
        <fullName evidence="5">Phage integrase</fullName>
    </submittedName>
</protein>
<dbReference type="GO" id="GO:0015074">
    <property type="term" value="P:DNA integration"/>
    <property type="evidence" value="ECO:0007669"/>
    <property type="project" value="InterPro"/>
</dbReference>
<dbReference type="InterPro" id="IPR050090">
    <property type="entry name" value="Tyrosine_recombinase_XerCD"/>
</dbReference>
<organism evidence="5">
    <name type="scientific">mine drainage metagenome</name>
    <dbReference type="NCBI Taxonomy" id="410659"/>
    <lineage>
        <taxon>unclassified sequences</taxon>
        <taxon>metagenomes</taxon>
        <taxon>ecological metagenomes</taxon>
    </lineage>
</organism>
<dbReference type="PROSITE" id="PS51900">
    <property type="entry name" value="CB"/>
    <property type="match status" value="1"/>
</dbReference>
<evidence type="ECO:0000259" key="3">
    <source>
        <dbReference type="PROSITE" id="PS51898"/>
    </source>
</evidence>
<reference evidence="5" key="1">
    <citation type="submission" date="2009-10" db="EMBL/GenBank/DDBJ databases">
        <title>Diversity of trophic interactions inside an arsenic-rich microbial ecosystem.</title>
        <authorList>
            <person name="Bertin P.N."/>
            <person name="Heinrich-Salmeron A."/>
            <person name="Pelletier E."/>
            <person name="Goulhen-Chollet F."/>
            <person name="Arsene-Ploetze F."/>
            <person name="Gallien S."/>
            <person name="Calteau A."/>
            <person name="Vallenet D."/>
            <person name="Casiot C."/>
            <person name="Chane-Woon-Ming B."/>
            <person name="Giloteaux L."/>
            <person name="Barakat M."/>
            <person name="Bonnefoy V."/>
            <person name="Bruneel O."/>
            <person name="Chandler M."/>
            <person name="Cleiss J."/>
            <person name="Duran R."/>
            <person name="Elbaz-Poulichet F."/>
            <person name="Fonknechten N."/>
            <person name="Lauga B."/>
            <person name="Mornico D."/>
            <person name="Ortet P."/>
            <person name="Schaeffer C."/>
            <person name="Siguier P."/>
            <person name="Alexander Thil Smith A."/>
            <person name="Van Dorsselaer A."/>
            <person name="Weissenbach J."/>
            <person name="Medigue C."/>
            <person name="Le Paslier D."/>
        </authorList>
    </citation>
    <scope>NUCLEOTIDE SEQUENCE</scope>
</reference>
<dbReference type="InterPro" id="IPR044068">
    <property type="entry name" value="CB"/>
</dbReference>
<dbReference type="PANTHER" id="PTHR30349">
    <property type="entry name" value="PHAGE INTEGRASE-RELATED"/>
    <property type="match status" value="1"/>
</dbReference>
<dbReference type="GO" id="GO:0006310">
    <property type="term" value="P:DNA recombination"/>
    <property type="evidence" value="ECO:0007669"/>
    <property type="project" value="UniProtKB-KW"/>
</dbReference>
<gene>
    <name evidence="5" type="ORF">CARN6_0307</name>
</gene>
<dbReference type="InterPro" id="IPR013762">
    <property type="entry name" value="Integrase-like_cat_sf"/>
</dbReference>
<evidence type="ECO:0000313" key="5">
    <source>
        <dbReference type="EMBL" id="CBI07001.1"/>
    </source>
</evidence>
<comment type="caution">
    <text evidence="5">The sequence shown here is derived from an EMBL/GenBank/DDBJ whole genome shotgun (WGS) entry which is preliminary data.</text>
</comment>
<sequence length="324" mass="35775">MGKRARRKLAGAHTRTQALEMLGAIRTQEDKARILGIRPATEITLSDLFDRYKKHQRARIRPTTFARLGGILDTLKANLPEQAKAITKRTIAEYIDKRAESVKPGTVCKEMSVLKHCLKLAVEWGELNQNPAAGARLPQLPPGKTRYLTPGELKAALELAPEWLRAPMAFAACTGVRRGEMLALKWMDVDVKNRRLYLRETKNGALRILPIPESALTVLRSLPEGAAGDTVFAGVDPDHLSVYTKRVFARLGIHDASFHTLRHTAASWLVQQGVDLYAVGQILGHKTPRMTQRYAHLSPDYMAASVGKLDGIMSGMLTVGCDPS</sequence>
<feature type="domain" description="Tyr recombinase" evidence="3">
    <location>
        <begin position="143"/>
        <end position="307"/>
    </location>
</feature>
<dbReference type="GO" id="GO:0003677">
    <property type="term" value="F:DNA binding"/>
    <property type="evidence" value="ECO:0007669"/>
    <property type="project" value="UniProtKB-KW"/>
</dbReference>
<dbReference type="CDD" id="cd00796">
    <property type="entry name" value="INT_Rci_Hp1_C"/>
    <property type="match status" value="1"/>
</dbReference>
<feature type="domain" description="Core-binding (CB)" evidence="4">
    <location>
        <begin position="43"/>
        <end position="122"/>
    </location>
</feature>
<keyword evidence="2" id="KW-0233">DNA recombination</keyword>
<dbReference type="Gene3D" id="1.10.443.10">
    <property type="entry name" value="Intergrase catalytic core"/>
    <property type="match status" value="1"/>
</dbReference>
<name>E6QID6_9ZZZZ</name>
<evidence type="ECO:0000256" key="2">
    <source>
        <dbReference type="ARBA" id="ARBA00023172"/>
    </source>
</evidence>
<evidence type="ECO:0000259" key="4">
    <source>
        <dbReference type="PROSITE" id="PS51900"/>
    </source>
</evidence>
<dbReference type="PROSITE" id="PS51898">
    <property type="entry name" value="TYR_RECOMBINASE"/>
    <property type="match status" value="1"/>
</dbReference>
<dbReference type="AlphaFoldDB" id="E6QID6"/>
<evidence type="ECO:0000256" key="1">
    <source>
        <dbReference type="ARBA" id="ARBA00023125"/>
    </source>
</evidence>